<dbReference type="InterPro" id="IPR006170">
    <property type="entry name" value="PBP/GOBP"/>
</dbReference>
<organism evidence="2">
    <name type="scientific">Paracoccus marginatus</name>
    <dbReference type="NCBI Taxonomy" id="252483"/>
    <lineage>
        <taxon>Eukaryota</taxon>
        <taxon>Metazoa</taxon>
        <taxon>Ecdysozoa</taxon>
        <taxon>Arthropoda</taxon>
        <taxon>Hexapoda</taxon>
        <taxon>Insecta</taxon>
        <taxon>Pterygota</taxon>
        <taxon>Neoptera</taxon>
        <taxon>Paraneoptera</taxon>
        <taxon>Hemiptera</taxon>
        <taxon>Sternorrhyncha</taxon>
        <taxon>Coccoidea</taxon>
        <taxon>Pseudococcidae</taxon>
        <taxon>Paracoccus</taxon>
    </lineage>
</organism>
<dbReference type="GO" id="GO:0005549">
    <property type="term" value="F:odorant binding"/>
    <property type="evidence" value="ECO:0007669"/>
    <property type="project" value="InterPro"/>
</dbReference>
<dbReference type="AlphaFoldDB" id="A0AA51WAH6"/>
<dbReference type="Pfam" id="PF01395">
    <property type="entry name" value="PBP_GOBP"/>
    <property type="match status" value="1"/>
</dbReference>
<dbReference type="CDD" id="cd23992">
    <property type="entry name" value="PBP_GOBP"/>
    <property type="match status" value="1"/>
</dbReference>
<name>A0AA51WAH6_9HEMI</name>
<dbReference type="Gene3D" id="1.10.238.20">
    <property type="entry name" value="Pheromone/general odorant binding protein domain"/>
    <property type="match status" value="1"/>
</dbReference>
<dbReference type="InterPro" id="IPR036728">
    <property type="entry name" value="PBP_GOBP_sf"/>
</dbReference>
<dbReference type="EMBL" id="OR221188">
    <property type="protein sequence ID" value="WMY18663.1"/>
    <property type="molecule type" value="mRNA"/>
</dbReference>
<evidence type="ECO:0000256" key="1">
    <source>
        <dbReference type="SAM" id="SignalP"/>
    </source>
</evidence>
<sequence>MNANVILLIFACAATATLSSAKYSSQLAERYAKECRKELKMDDADLESFADHKLPEKDIHNCFLDCIYSKFGVIENGKLNKDGYKMIAEMKSGNKNKEKSTTAERKFEKCSRQVMETIGQGCGIMKNLVECMTITKLELNHFQS</sequence>
<evidence type="ECO:0000313" key="2">
    <source>
        <dbReference type="EMBL" id="WMY18663.1"/>
    </source>
</evidence>
<accession>A0AA51WAH6</accession>
<proteinExistence type="evidence at transcript level"/>
<feature type="signal peptide" evidence="1">
    <location>
        <begin position="1"/>
        <end position="21"/>
    </location>
</feature>
<keyword evidence="1" id="KW-0732">Signal</keyword>
<gene>
    <name evidence="2" type="primary">OBP19-1</name>
</gene>
<protein>
    <submittedName>
        <fullName evidence="2">Odorant binding protein</fullName>
    </submittedName>
</protein>
<reference evidence="2" key="1">
    <citation type="submission" date="2023-06" db="EMBL/GenBank/DDBJ databases">
        <authorList>
            <person name="Rostami E."/>
            <person name="Huang D."/>
            <person name="Fu J."/>
            <person name="Zheng L."/>
        </authorList>
    </citation>
    <scope>NUCLEOTIDE SEQUENCE</scope>
</reference>
<dbReference type="SUPFAM" id="SSF47565">
    <property type="entry name" value="Insect pheromone/odorant-binding proteins"/>
    <property type="match status" value="1"/>
</dbReference>
<feature type="chain" id="PRO_5041379452" evidence="1">
    <location>
        <begin position="22"/>
        <end position="144"/>
    </location>
</feature>